<evidence type="ECO:0000313" key="2">
    <source>
        <dbReference type="Proteomes" id="UP000033411"/>
    </source>
</evidence>
<proteinExistence type="predicted"/>
<evidence type="ECO:0000313" key="1">
    <source>
        <dbReference type="EMBL" id="KKC36660.1"/>
    </source>
</evidence>
<dbReference type="AlphaFoldDB" id="A0A0F5Q6V9"/>
<dbReference type="EMBL" id="LANJ01000020">
    <property type="protein sequence ID" value="KKC36660.1"/>
    <property type="molecule type" value="Genomic_DNA"/>
</dbReference>
<organism evidence="1 2">
    <name type="scientific">Devosia epidermidihirudinis</name>
    <dbReference type="NCBI Taxonomy" id="1293439"/>
    <lineage>
        <taxon>Bacteria</taxon>
        <taxon>Pseudomonadati</taxon>
        <taxon>Pseudomonadota</taxon>
        <taxon>Alphaproteobacteria</taxon>
        <taxon>Hyphomicrobiales</taxon>
        <taxon>Devosiaceae</taxon>
        <taxon>Devosia</taxon>
    </lineage>
</organism>
<sequence length="97" mass="10862">MLHPIDGVKRAIGNALRSKDFQRSIQDRPLSDVIRSVSAELAALDVPVRNIRVVELAPGHACRYSVSYDLVGRGGRHAQYFYRTRPHYNLTDQATSA</sequence>
<dbReference type="Proteomes" id="UP000033411">
    <property type="component" value="Unassembled WGS sequence"/>
</dbReference>
<dbReference type="STRING" id="1293439.WH87_13555"/>
<dbReference type="PATRIC" id="fig|1293439.3.peg.2442"/>
<keyword evidence="2" id="KW-1185">Reference proteome</keyword>
<comment type="caution">
    <text evidence="1">The sequence shown here is derived from an EMBL/GenBank/DDBJ whole genome shotgun (WGS) entry which is preliminary data.</text>
</comment>
<name>A0A0F5Q6V9_9HYPH</name>
<gene>
    <name evidence="1" type="ORF">WH87_13555</name>
</gene>
<protein>
    <submittedName>
        <fullName evidence="1">Uncharacterized protein</fullName>
    </submittedName>
</protein>
<accession>A0A0F5Q6V9</accession>
<reference evidence="1 2" key="1">
    <citation type="submission" date="2015-03" db="EMBL/GenBank/DDBJ databases">
        <authorList>
            <person name="Lepp D."/>
            <person name="Hassan Y.I."/>
            <person name="Li X.-Z."/>
            <person name="Zhou T."/>
        </authorList>
    </citation>
    <scope>NUCLEOTIDE SEQUENCE [LARGE SCALE GENOMIC DNA]</scope>
    <source>
        <strain evidence="1 2">E84</strain>
    </source>
</reference>